<feature type="compositionally biased region" description="Basic and acidic residues" evidence="2">
    <location>
        <begin position="226"/>
        <end position="236"/>
    </location>
</feature>
<evidence type="ECO:0000313" key="4">
    <source>
        <dbReference type="Proteomes" id="UP000317093"/>
    </source>
</evidence>
<evidence type="ECO:0000256" key="1">
    <source>
        <dbReference type="SAM" id="Coils"/>
    </source>
</evidence>
<feature type="coiled-coil region" evidence="1">
    <location>
        <begin position="70"/>
        <end position="104"/>
    </location>
</feature>
<gene>
    <name evidence="3" type="ORF">Pan216_10660</name>
</gene>
<dbReference type="EMBL" id="CP036279">
    <property type="protein sequence ID" value="QDU60227.1"/>
    <property type="molecule type" value="Genomic_DNA"/>
</dbReference>
<feature type="region of interest" description="Disordered" evidence="2">
    <location>
        <begin position="1"/>
        <end position="20"/>
    </location>
</feature>
<accession>A0A518AZQ6</accession>
<feature type="compositionally biased region" description="Basic and acidic residues" evidence="2">
    <location>
        <begin position="199"/>
        <end position="210"/>
    </location>
</feature>
<sequence>MANYPKFEPMPPLKPLPNLQPMTKFGNNATRGIRKIIATMYDDVPPAMKKQLDWCNQQLDQVEAKLPGAMENAVAEIQKTYENAEVLREKLNNAPKLIEEAKKKHDSSMKAARKKMERFKLPLLPPEEVETWHDRVRDEVLRHFYHAPAEGEPHVRTHQDFRDWAMSTDMMDLYESAEAMGKPPQSVQPAKERRVDWKQFLDAHDAHLGHTEATGAQEKTPPATEKPSRTTEDRDSYSSWLDWLSVSSGGEESK</sequence>
<name>A0A518AZQ6_9BACT</name>
<organism evidence="3 4">
    <name type="scientific">Kolteria novifilia</name>
    <dbReference type="NCBI Taxonomy" id="2527975"/>
    <lineage>
        <taxon>Bacteria</taxon>
        <taxon>Pseudomonadati</taxon>
        <taxon>Planctomycetota</taxon>
        <taxon>Planctomycetia</taxon>
        <taxon>Kolteriales</taxon>
        <taxon>Kolteriaceae</taxon>
        <taxon>Kolteria</taxon>
    </lineage>
</organism>
<keyword evidence="1" id="KW-0175">Coiled coil</keyword>
<dbReference type="AlphaFoldDB" id="A0A518AZQ6"/>
<dbReference type="KEGG" id="knv:Pan216_10660"/>
<protein>
    <submittedName>
        <fullName evidence="3">Uncharacterized protein</fullName>
    </submittedName>
</protein>
<dbReference type="Proteomes" id="UP000317093">
    <property type="component" value="Chromosome"/>
</dbReference>
<proteinExistence type="predicted"/>
<evidence type="ECO:0000256" key="2">
    <source>
        <dbReference type="SAM" id="MobiDB-lite"/>
    </source>
</evidence>
<evidence type="ECO:0000313" key="3">
    <source>
        <dbReference type="EMBL" id="QDU60227.1"/>
    </source>
</evidence>
<dbReference type="RefSeq" id="WP_145255742.1">
    <property type="nucleotide sequence ID" value="NZ_CP036279.1"/>
</dbReference>
<reference evidence="3 4" key="1">
    <citation type="submission" date="2019-02" db="EMBL/GenBank/DDBJ databases">
        <title>Deep-cultivation of Planctomycetes and their phenomic and genomic characterization uncovers novel biology.</title>
        <authorList>
            <person name="Wiegand S."/>
            <person name="Jogler M."/>
            <person name="Boedeker C."/>
            <person name="Pinto D."/>
            <person name="Vollmers J."/>
            <person name="Rivas-Marin E."/>
            <person name="Kohn T."/>
            <person name="Peeters S.H."/>
            <person name="Heuer A."/>
            <person name="Rast P."/>
            <person name="Oberbeckmann S."/>
            <person name="Bunk B."/>
            <person name="Jeske O."/>
            <person name="Meyerdierks A."/>
            <person name="Storesund J.E."/>
            <person name="Kallscheuer N."/>
            <person name="Luecker S."/>
            <person name="Lage O.M."/>
            <person name="Pohl T."/>
            <person name="Merkel B.J."/>
            <person name="Hornburger P."/>
            <person name="Mueller R.-W."/>
            <person name="Bruemmer F."/>
            <person name="Labrenz M."/>
            <person name="Spormann A.M."/>
            <person name="Op den Camp H."/>
            <person name="Overmann J."/>
            <person name="Amann R."/>
            <person name="Jetten M.S.M."/>
            <person name="Mascher T."/>
            <person name="Medema M.H."/>
            <person name="Devos D.P."/>
            <person name="Kaster A.-K."/>
            <person name="Ovreas L."/>
            <person name="Rohde M."/>
            <person name="Galperin M.Y."/>
            <person name="Jogler C."/>
        </authorList>
    </citation>
    <scope>NUCLEOTIDE SEQUENCE [LARGE SCALE GENOMIC DNA]</scope>
    <source>
        <strain evidence="3 4">Pan216</strain>
    </source>
</reference>
<keyword evidence="4" id="KW-1185">Reference proteome</keyword>
<feature type="region of interest" description="Disordered" evidence="2">
    <location>
        <begin position="199"/>
        <end position="237"/>
    </location>
</feature>